<evidence type="ECO:0000313" key="2">
    <source>
        <dbReference type="Proteomes" id="UP000444318"/>
    </source>
</evidence>
<accession>A0A843SCF6</accession>
<dbReference type="Proteomes" id="UP000444318">
    <property type="component" value="Unassembled WGS sequence"/>
</dbReference>
<comment type="caution">
    <text evidence="1">The sequence shown here is derived from an EMBL/GenBank/DDBJ whole genome shotgun (WGS) entry which is preliminary data.</text>
</comment>
<evidence type="ECO:0000313" key="1">
    <source>
        <dbReference type="EMBL" id="MQA21909.1"/>
    </source>
</evidence>
<name>A0A843SCF6_9BURK</name>
<reference evidence="1 2" key="1">
    <citation type="submission" date="2019-10" db="EMBL/GenBank/DDBJ databases">
        <title>Two novel species isolated from a subtropical stream in China.</title>
        <authorList>
            <person name="Lu H."/>
        </authorList>
    </citation>
    <scope>NUCLEOTIDE SEQUENCE [LARGE SCALE GENOMIC DNA]</scope>
    <source>
        <strain evidence="1 2">FT103W</strain>
    </source>
</reference>
<protein>
    <submittedName>
        <fullName evidence="1">Uncharacterized protein</fullName>
    </submittedName>
</protein>
<organism evidence="1 2">
    <name type="scientific">Rugamonas rivuli</name>
    <dbReference type="NCBI Taxonomy" id="2743358"/>
    <lineage>
        <taxon>Bacteria</taxon>
        <taxon>Pseudomonadati</taxon>
        <taxon>Pseudomonadota</taxon>
        <taxon>Betaproteobacteria</taxon>
        <taxon>Burkholderiales</taxon>
        <taxon>Oxalobacteraceae</taxon>
        <taxon>Telluria group</taxon>
        <taxon>Rugamonas</taxon>
    </lineage>
</organism>
<dbReference type="RefSeq" id="WP_152807399.1">
    <property type="nucleotide sequence ID" value="NZ_WHUF01000005.1"/>
</dbReference>
<proteinExistence type="predicted"/>
<sequence>MRRAKIGDIFLVETEQGNRYFQYLGNDSTQLGGNIIVVFVGTFENGSIDVAEMSSQPIEFFAITTISLGLKMQLWRHAGNALPIEHCHILFRDTNDYGNPELASSDDWWVWSPNTKSKHVGPLVGENRKSYIGVLAAPTNIADRLKTGK</sequence>
<dbReference type="AlphaFoldDB" id="A0A843SCF6"/>
<dbReference type="EMBL" id="WHUF01000005">
    <property type="protein sequence ID" value="MQA21909.1"/>
    <property type="molecule type" value="Genomic_DNA"/>
</dbReference>
<gene>
    <name evidence="1" type="ORF">GEV01_20565</name>
</gene>
<keyword evidence="2" id="KW-1185">Reference proteome</keyword>